<dbReference type="SMART" id="SM00870">
    <property type="entry name" value="Asparaginase"/>
    <property type="match status" value="1"/>
</dbReference>
<comment type="caution">
    <text evidence="13">The sequence shown here is derived from an EMBL/GenBank/DDBJ whole genome shotgun (WGS) entry which is preliminary data.</text>
</comment>
<dbReference type="PROSITE" id="PS00144">
    <property type="entry name" value="ASN_GLN_ASE_1"/>
    <property type="match status" value="1"/>
</dbReference>
<dbReference type="InterPro" id="IPR036770">
    <property type="entry name" value="Ankyrin_rpt-contain_sf"/>
</dbReference>
<dbReference type="PROSITE" id="PS00917">
    <property type="entry name" value="ASN_GLN_ASE_2"/>
    <property type="match status" value="1"/>
</dbReference>
<keyword evidence="2" id="KW-0677">Repeat</keyword>
<keyword evidence="3" id="KW-0378">Hydrolase</keyword>
<feature type="repeat" description="ANK" evidence="8">
    <location>
        <begin position="555"/>
        <end position="587"/>
    </location>
</feature>
<name>A0AA89C3L6_PINIB</name>
<feature type="active site" description="O-isoaspartyl threonine intermediate" evidence="6">
    <location>
        <position position="41"/>
    </location>
</feature>
<dbReference type="SUPFAM" id="SSF48403">
    <property type="entry name" value="Ankyrin repeat"/>
    <property type="match status" value="1"/>
</dbReference>
<dbReference type="EC" id="3.5.1.1" evidence="1"/>
<feature type="repeat" description="ANK" evidence="8">
    <location>
        <begin position="456"/>
        <end position="488"/>
    </location>
</feature>
<dbReference type="InterPro" id="IPR027474">
    <property type="entry name" value="L-asparaginase_N"/>
</dbReference>
<dbReference type="InterPro" id="IPR006034">
    <property type="entry name" value="Asparaginase/glutaminase-like"/>
</dbReference>
<feature type="domain" description="Asparaginase/glutaminase C-terminal" evidence="12">
    <location>
        <begin position="261"/>
        <end position="377"/>
    </location>
</feature>
<evidence type="ECO:0000256" key="9">
    <source>
        <dbReference type="PROSITE-ProRule" id="PRU10099"/>
    </source>
</evidence>
<dbReference type="PANTHER" id="PTHR11707:SF28">
    <property type="entry name" value="60 KDA LYSOPHOSPHOLIPASE"/>
    <property type="match status" value="1"/>
</dbReference>
<feature type="domain" description="L-asparaginase N-terminal" evidence="11">
    <location>
        <begin position="32"/>
        <end position="241"/>
    </location>
</feature>
<dbReference type="InterPro" id="IPR027475">
    <property type="entry name" value="Asparaginase/glutaminase_AS2"/>
</dbReference>
<evidence type="ECO:0000256" key="3">
    <source>
        <dbReference type="ARBA" id="ARBA00022801"/>
    </source>
</evidence>
<evidence type="ECO:0000256" key="1">
    <source>
        <dbReference type="ARBA" id="ARBA00012920"/>
    </source>
</evidence>
<dbReference type="PIRSF" id="PIRSF500176">
    <property type="entry name" value="L_ASNase"/>
    <property type="match status" value="1"/>
</dbReference>
<dbReference type="PRINTS" id="PR00139">
    <property type="entry name" value="ASNGLNASE"/>
</dbReference>
<accession>A0AA89C3L6</accession>
<sequence>MSQVSDVAETENQAEAIAKAKAADSEVEPVSRVLVLYTGGTIGMKSNPNGVYEPKENYLLNELKKLPMFHDKEYADSQNFDNEDTLAMPYHRGKRILYLVKEYVPLLDSSNMMMKDWAHIATDISDHYTEYDGFVVLHGTDTMAYTASALSFMCENLGKPIILTGSQIPIFEVRSDGRDNFLSALIIAGQYCIPEVLLCFDNKILRGNRSIKYDAGSLSAFVSPNLPPIVSLEIRITVDWPAIFRGGETEKFQVFTRMCENVGLIRLFPGITSQTVRGFLRPPMQGVILQTYGAGNAPDNRPDLHQVFKEASNIGVIIINISQCPRGNVSTSYATGKALMDCGILCGGDMTTEAALTKLSYILGKEEWDIDKKRKMMTRNLRGEMTVVRNETISIMDFELIDSVAKCLSISSTEEVNKLRDALYPNLTCAAAMAGDVQALQKLKESGADFSLPNQDGRTALHVACREGHYPVVQYLLHNGVSVHAKDHQGLTPLMDAINGKHENVITLLVKTGSVVTLHTVNQAIELCRAAALEEMDTLQAWKAAGVDFNVADYDKRTPLHVAVACLKLKAVEFLLDSGACWRVQDIFGNSAESFASDKGYTEVLELIAKAKTAAR</sequence>
<dbReference type="CDD" id="cd08963">
    <property type="entry name" value="L-asparaginase_I"/>
    <property type="match status" value="1"/>
</dbReference>
<dbReference type="InterPro" id="IPR041725">
    <property type="entry name" value="L-asparaginase_I"/>
</dbReference>
<dbReference type="GO" id="GO:0004067">
    <property type="term" value="F:asparaginase activity"/>
    <property type="evidence" value="ECO:0007669"/>
    <property type="project" value="UniProtKB-UniRule"/>
</dbReference>
<dbReference type="InterPro" id="IPR036152">
    <property type="entry name" value="Asp/glu_Ase-like_sf"/>
</dbReference>
<evidence type="ECO:0000256" key="4">
    <source>
        <dbReference type="ARBA" id="ARBA00023043"/>
    </source>
</evidence>
<dbReference type="InterPro" id="IPR037152">
    <property type="entry name" value="L-asparaginase_N_sf"/>
</dbReference>
<feature type="binding site" evidence="7">
    <location>
        <begin position="140"/>
        <end position="141"/>
    </location>
    <ligand>
        <name>substrate</name>
    </ligand>
</feature>
<dbReference type="Proteomes" id="UP001186944">
    <property type="component" value="Unassembled WGS sequence"/>
</dbReference>
<reference evidence="13" key="1">
    <citation type="submission" date="2019-08" db="EMBL/GenBank/DDBJ databases">
        <title>The improved chromosome-level genome for the pearl oyster Pinctada fucata martensii using PacBio sequencing and Hi-C.</title>
        <authorList>
            <person name="Zheng Z."/>
        </authorList>
    </citation>
    <scope>NUCLEOTIDE SEQUENCE</scope>
    <source>
        <strain evidence="13">ZZ-2019</strain>
        <tissue evidence="13">Adductor muscle</tissue>
    </source>
</reference>
<keyword evidence="4 8" id="KW-0040">ANK repeat</keyword>
<evidence type="ECO:0000256" key="2">
    <source>
        <dbReference type="ARBA" id="ARBA00022737"/>
    </source>
</evidence>
<dbReference type="GO" id="GO:0006528">
    <property type="term" value="P:asparagine metabolic process"/>
    <property type="evidence" value="ECO:0007669"/>
    <property type="project" value="UniProtKB-ARBA"/>
</dbReference>
<dbReference type="FunFam" id="3.40.50.1170:FF:000003">
    <property type="entry name" value="60 kDa lysophospholipase"/>
    <property type="match status" value="1"/>
</dbReference>
<evidence type="ECO:0000259" key="12">
    <source>
        <dbReference type="Pfam" id="PF17763"/>
    </source>
</evidence>
<dbReference type="PROSITE" id="PS50088">
    <property type="entry name" value="ANK_REPEAT"/>
    <property type="match status" value="2"/>
</dbReference>
<dbReference type="Gene3D" id="3.40.50.40">
    <property type="match status" value="1"/>
</dbReference>
<dbReference type="FunFam" id="3.40.50.40:FF:000001">
    <property type="entry name" value="L-asparaginase 1"/>
    <property type="match status" value="1"/>
</dbReference>
<dbReference type="PROSITE" id="PS51732">
    <property type="entry name" value="ASN_GLN_ASE_3"/>
    <property type="match status" value="1"/>
</dbReference>
<evidence type="ECO:0000256" key="10">
    <source>
        <dbReference type="PROSITE-ProRule" id="PRU10100"/>
    </source>
</evidence>
<feature type="active site" evidence="9">
    <location>
        <position position="41"/>
    </location>
</feature>
<dbReference type="SFLD" id="SFLDS00057">
    <property type="entry name" value="Glutaminase/Asparaginase"/>
    <property type="match status" value="1"/>
</dbReference>
<dbReference type="InterPro" id="IPR020827">
    <property type="entry name" value="Asparaginase/glutaminase_AS1"/>
</dbReference>
<dbReference type="NCBIfam" id="TIGR00519">
    <property type="entry name" value="asnASE_I"/>
    <property type="match status" value="1"/>
</dbReference>
<dbReference type="Pfam" id="PF12796">
    <property type="entry name" value="Ank_2"/>
    <property type="match status" value="1"/>
</dbReference>
<proteinExistence type="inferred from homology"/>
<evidence type="ECO:0000259" key="11">
    <source>
        <dbReference type="Pfam" id="PF00710"/>
    </source>
</evidence>
<feature type="active site" evidence="10">
    <location>
        <position position="140"/>
    </location>
</feature>
<gene>
    <name evidence="13" type="ORF">FSP39_015649</name>
</gene>
<dbReference type="InterPro" id="IPR027473">
    <property type="entry name" value="L-asparaginase_C"/>
</dbReference>
<evidence type="ECO:0000256" key="8">
    <source>
        <dbReference type="PROSITE-ProRule" id="PRU00023"/>
    </source>
</evidence>
<dbReference type="SMART" id="SM00248">
    <property type="entry name" value="ANK"/>
    <property type="match status" value="4"/>
</dbReference>
<dbReference type="Gene3D" id="1.25.40.20">
    <property type="entry name" value="Ankyrin repeat-containing domain"/>
    <property type="match status" value="2"/>
</dbReference>
<protein>
    <recommendedName>
        <fullName evidence="1">asparaginase</fullName>
        <ecNumber evidence="1">3.5.1.1</ecNumber>
    </recommendedName>
</protein>
<dbReference type="PANTHER" id="PTHR11707">
    <property type="entry name" value="L-ASPARAGINASE"/>
    <property type="match status" value="1"/>
</dbReference>
<dbReference type="InterPro" id="IPR040919">
    <property type="entry name" value="Asparaginase_C"/>
</dbReference>
<dbReference type="Pfam" id="PF13637">
    <property type="entry name" value="Ank_4"/>
    <property type="match status" value="1"/>
</dbReference>
<dbReference type="EMBL" id="VSWD01000009">
    <property type="protein sequence ID" value="KAK3093431.1"/>
    <property type="molecule type" value="Genomic_DNA"/>
</dbReference>
<keyword evidence="14" id="KW-1185">Reference proteome</keyword>
<dbReference type="PIRSF" id="PIRSF001220">
    <property type="entry name" value="L-ASNase_gatD"/>
    <property type="match status" value="1"/>
</dbReference>
<dbReference type="InterPro" id="IPR002110">
    <property type="entry name" value="Ankyrin_rpt"/>
</dbReference>
<dbReference type="InterPro" id="IPR006033">
    <property type="entry name" value="AsnA_fam"/>
</dbReference>
<dbReference type="PROSITE" id="PS50297">
    <property type="entry name" value="ANK_REP_REGION"/>
    <property type="match status" value="2"/>
</dbReference>
<dbReference type="SUPFAM" id="SSF53774">
    <property type="entry name" value="Glutaminase/Asparaginase"/>
    <property type="match status" value="1"/>
</dbReference>
<dbReference type="AlphaFoldDB" id="A0AA89C3L6"/>
<evidence type="ECO:0000256" key="7">
    <source>
        <dbReference type="PIRSR" id="PIRSR001220-2"/>
    </source>
</evidence>
<evidence type="ECO:0000256" key="6">
    <source>
        <dbReference type="PIRSR" id="PIRSR001220-1"/>
    </source>
</evidence>
<comment type="similarity">
    <text evidence="5">In the N-terminal section; belongs to the asparaginase 1 family.</text>
</comment>
<dbReference type="Pfam" id="PF00710">
    <property type="entry name" value="Asparaginase"/>
    <property type="match status" value="1"/>
</dbReference>
<feature type="binding site" evidence="7">
    <location>
        <position position="109"/>
    </location>
    <ligand>
        <name>substrate</name>
    </ligand>
</feature>
<dbReference type="Pfam" id="PF17763">
    <property type="entry name" value="Asparaginase_C"/>
    <property type="match status" value="1"/>
</dbReference>
<dbReference type="Gene3D" id="3.40.50.1170">
    <property type="entry name" value="L-asparaginase, N-terminal domain"/>
    <property type="match status" value="1"/>
</dbReference>
<evidence type="ECO:0000256" key="5">
    <source>
        <dbReference type="ARBA" id="ARBA00061199"/>
    </source>
</evidence>
<evidence type="ECO:0000313" key="14">
    <source>
        <dbReference type="Proteomes" id="UP001186944"/>
    </source>
</evidence>
<organism evidence="13 14">
    <name type="scientific">Pinctada imbricata</name>
    <name type="common">Atlantic pearl-oyster</name>
    <name type="synonym">Pinctada martensii</name>
    <dbReference type="NCBI Taxonomy" id="66713"/>
    <lineage>
        <taxon>Eukaryota</taxon>
        <taxon>Metazoa</taxon>
        <taxon>Spiralia</taxon>
        <taxon>Lophotrochozoa</taxon>
        <taxon>Mollusca</taxon>
        <taxon>Bivalvia</taxon>
        <taxon>Autobranchia</taxon>
        <taxon>Pteriomorphia</taxon>
        <taxon>Pterioida</taxon>
        <taxon>Pterioidea</taxon>
        <taxon>Pteriidae</taxon>
        <taxon>Pinctada</taxon>
    </lineage>
</organism>
<evidence type="ECO:0000313" key="13">
    <source>
        <dbReference type="EMBL" id="KAK3093431.1"/>
    </source>
</evidence>